<evidence type="ECO:0000256" key="1">
    <source>
        <dbReference type="SAM" id="MobiDB-lite"/>
    </source>
</evidence>
<dbReference type="PANTHER" id="PTHR31973">
    <property type="entry name" value="POLYPROTEIN, PUTATIVE-RELATED"/>
    <property type="match status" value="1"/>
</dbReference>
<organism evidence="2 3">
    <name type="scientific">Prunus dulcis</name>
    <name type="common">Almond</name>
    <name type="synonym">Amygdalus dulcis</name>
    <dbReference type="NCBI Taxonomy" id="3755"/>
    <lineage>
        <taxon>Eukaryota</taxon>
        <taxon>Viridiplantae</taxon>
        <taxon>Streptophyta</taxon>
        <taxon>Embryophyta</taxon>
        <taxon>Tracheophyta</taxon>
        <taxon>Spermatophyta</taxon>
        <taxon>Magnoliopsida</taxon>
        <taxon>eudicotyledons</taxon>
        <taxon>Gunneridae</taxon>
        <taxon>Pentapetalae</taxon>
        <taxon>rosids</taxon>
        <taxon>fabids</taxon>
        <taxon>Rosales</taxon>
        <taxon>Rosaceae</taxon>
        <taxon>Amygdaloideae</taxon>
        <taxon>Amygdaleae</taxon>
        <taxon>Prunus</taxon>
    </lineage>
</organism>
<dbReference type="AlphaFoldDB" id="A0AAD4YU71"/>
<evidence type="ECO:0000313" key="3">
    <source>
        <dbReference type="Proteomes" id="UP001054821"/>
    </source>
</evidence>
<dbReference type="PANTHER" id="PTHR31973:SF199">
    <property type="entry name" value="SWIM-TYPE DOMAIN-CONTAINING PROTEIN"/>
    <property type="match status" value="1"/>
</dbReference>
<sequence length="316" mass="36513">MGYFSLFVLTHIFGPKKWASVPGLPSNPGTSISRPINGPHVNLLPSIPQPTQASLGILRGLGPLKLVAWRVASWRGIDEEDERVYGRFVVNEDEEDREKELGEADTNEYDTNDLRSVHDSEDEENTAVRGKTKRRAPRFKQYYRDHDLRFPKFSLGLEFPTMTKYKEVVKYYANSCARLLKFVKNKPGQLVNDVGIDVNKGMFPIAFGVVEIENIECWTWFLEIFFRDVVRATTVPWWEAEMEKIRDLFGEAYKWLEDRPASHWSISHFKTGGMCDMLLNNLCQKKSRVRGTYEIPKGATKLRRYDIVIHCRICGQ</sequence>
<feature type="region of interest" description="Disordered" evidence="1">
    <location>
        <begin position="95"/>
        <end position="131"/>
    </location>
</feature>
<proteinExistence type="predicted"/>
<keyword evidence="3" id="KW-1185">Reference proteome</keyword>
<comment type="caution">
    <text evidence="2">The sequence shown here is derived from an EMBL/GenBank/DDBJ whole genome shotgun (WGS) entry which is preliminary data.</text>
</comment>
<name>A0AAD4YU71_PRUDU</name>
<evidence type="ECO:0000313" key="2">
    <source>
        <dbReference type="EMBL" id="KAI5322537.1"/>
    </source>
</evidence>
<reference evidence="2 3" key="1">
    <citation type="journal article" date="2022" name="G3 (Bethesda)">
        <title>Whole-genome sequence and methylome profiling of the almond [Prunus dulcis (Mill.) D.A. Webb] cultivar 'Nonpareil'.</title>
        <authorList>
            <person name="D'Amico-Willman K.M."/>
            <person name="Ouma W.Z."/>
            <person name="Meulia T."/>
            <person name="Sideli G.M."/>
            <person name="Gradziel T.M."/>
            <person name="Fresnedo-Ramirez J."/>
        </authorList>
    </citation>
    <scope>NUCLEOTIDE SEQUENCE [LARGE SCALE GENOMIC DNA]</scope>
    <source>
        <strain evidence="2">Clone GOH B32 T37-40</strain>
    </source>
</reference>
<dbReference type="Proteomes" id="UP001054821">
    <property type="component" value="Chromosome 6"/>
</dbReference>
<feature type="compositionally biased region" description="Acidic residues" evidence="1">
    <location>
        <begin position="95"/>
        <end position="111"/>
    </location>
</feature>
<protein>
    <submittedName>
        <fullName evidence="2">Uncharacterized protein</fullName>
    </submittedName>
</protein>
<accession>A0AAD4YU71</accession>
<dbReference type="EMBL" id="JAJFAZ020000006">
    <property type="protein sequence ID" value="KAI5322537.1"/>
    <property type="molecule type" value="Genomic_DNA"/>
</dbReference>
<gene>
    <name evidence="2" type="ORF">L3X38_031609</name>
</gene>